<feature type="non-terminal residue" evidence="1">
    <location>
        <position position="65"/>
    </location>
</feature>
<accession>A0A1R3JV98</accession>
<sequence length="65" mass="7429">MAKAIQVGKHHHQATLAEAHHCLIWQNCRPKEEKVHHLRQATTMLYSCSNNFEIKCGNTQFGIST</sequence>
<evidence type="ECO:0000313" key="1">
    <source>
        <dbReference type="EMBL" id="OMO98720.1"/>
    </source>
</evidence>
<keyword evidence="2" id="KW-1185">Reference proteome</keyword>
<proteinExistence type="predicted"/>
<dbReference type="Proteomes" id="UP000188268">
    <property type="component" value="Unassembled WGS sequence"/>
</dbReference>
<evidence type="ECO:0000313" key="2">
    <source>
        <dbReference type="Proteomes" id="UP000188268"/>
    </source>
</evidence>
<reference evidence="1 2" key="1">
    <citation type="submission" date="2013-09" db="EMBL/GenBank/DDBJ databases">
        <title>Corchorus capsularis genome sequencing.</title>
        <authorList>
            <person name="Alam M."/>
            <person name="Haque M.S."/>
            <person name="Islam M.S."/>
            <person name="Emdad E.M."/>
            <person name="Islam M.M."/>
            <person name="Ahmed B."/>
            <person name="Halim A."/>
            <person name="Hossen Q.M.M."/>
            <person name="Hossain M.Z."/>
            <person name="Ahmed R."/>
            <person name="Khan M.M."/>
            <person name="Islam R."/>
            <person name="Rashid M.M."/>
            <person name="Khan S.A."/>
            <person name="Rahman M.S."/>
            <person name="Alam M."/>
        </authorList>
    </citation>
    <scope>NUCLEOTIDE SEQUENCE [LARGE SCALE GENOMIC DNA]</scope>
    <source>
        <strain evidence="2">cv. CVL-1</strain>
        <tissue evidence="1">Whole seedling</tissue>
    </source>
</reference>
<dbReference type="EMBL" id="AWWV01007026">
    <property type="protein sequence ID" value="OMO98720.1"/>
    <property type="molecule type" value="Genomic_DNA"/>
</dbReference>
<comment type="caution">
    <text evidence="1">The sequence shown here is derived from an EMBL/GenBank/DDBJ whole genome shotgun (WGS) entry which is preliminary data.</text>
</comment>
<name>A0A1R3JV98_COCAP</name>
<dbReference type="Gramene" id="OMO98720">
    <property type="protein sequence ID" value="OMO98720"/>
    <property type="gene ID" value="CCACVL1_04090"/>
</dbReference>
<gene>
    <name evidence="1" type="ORF">CCACVL1_04090</name>
</gene>
<protein>
    <submittedName>
        <fullName evidence="1">Uncharacterized protein</fullName>
    </submittedName>
</protein>
<organism evidence="1 2">
    <name type="scientific">Corchorus capsularis</name>
    <name type="common">Jute</name>
    <dbReference type="NCBI Taxonomy" id="210143"/>
    <lineage>
        <taxon>Eukaryota</taxon>
        <taxon>Viridiplantae</taxon>
        <taxon>Streptophyta</taxon>
        <taxon>Embryophyta</taxon>
        <taxon>Tracheophyta</taxon>
        <taxon>Spermatophyta</taxon>
        <taxon>Magnoliopsida</taxon>
        <taxon>eudicotyledons</taxon>
        <taxon>Gunneridae</taxon>
        <taxon>Pentapetalae</taxon>
        <taxon>rosids</taxon>
        <taxon>malvids</taxon>
        <taxon>Malvales</taxon>
        <taxon>Malvaceae</taxon>
        <taxon>Grewioideae</taxon>
        <taxon>Apeibeae</taxon>
        <taxon>Corchorus</taxon>
    </lineage>
</organism>
<dbReference type="AlphaFoldDB" id="A0A1R3JV98"/>